<dbReference type="InterPro" id="IPR000073">
    <property type="entry name" value="AB_hydrolase_1"/>
</dbReference>
<dbReference type="Proteomes" id="UP000000493">
    <property type="component" value="Chromosome"/>
</dbReference>
<proteinExistence type="predicted"/>
<dbReference type="EMBL" id="CP002859">
    <property type="protein sequence ID" value="AEI50071.1"/>
    <property type="molecule type" value="Genomic_DNA"/>
</dbReference>
<protein>
    <submittedName>
        <fullName evidence="3">Alpha/beta hydrolase fold protein</fullName>
    </submittedName>
</protein>
<evidence type="ECO:0000259" key="2">
    <source>
        <dbReference type="Pfam" id="PF00561"/>
    </source>
</evidence>
<dbReference type="RefSeq" id="WP_013929374.1">
    <property type="nucleotide sequence ID" value="NC_015703.1"/>
</dbReference>
<dbReference type="PRINTS" id="PR00111">
    <property type="entry name" value="ABHYDROLASE"/>
</dbReference>
<dbReference type="Pfam" id="PF00561">
    <property type="entry name" value="Abhydrolase_1"/>
    <property type="match status" value="1"/>
</dbReference>
<dbReference type="KEGG" id="rsi:Runsl_3713"/>
<reference evidence="4" key="1">
    <citation type="submission" date="2011-06" db="EMBL/GenBank/DDBJ databases">
        <title>The complete genome of chromosome of Runella slithyformis DSM 19594.</title>
        <authorList>
            <consortium name="US DOE Joint Genome Institute (JGI-PGF)"/>
            <person name="Lucas S."/>
            <person name="Han J."/>
            <person name="Lapidus A."/>
            <person name="Bruce D."/>
            <person name="Goodwin L."/>
            <person name="Pitluck S."/>
            <person name="Peters L."/>
            <person name="Kyrpides N."/>
            <person name="Mavromatis K."/>
            <person name="Ivanova N."/>
            <person name="Ovchinnikova G."/>
            <person name="Zhang X."/>
            <person name="Misra M."/>
            <person name="Detter J.C."/>
            <person name="Tapia R."/>
            <person name="Han C."/>
            <person name="Land M."/>
            <person name="Hauser L."/>
            <person name="Markowitz V."/>
            <person name="Cheng J.-F."/>
            <person name="Hugenholtz P."/>
            <person name="Woyke T."/>
            <person name="Wu D."/>
            <person name="Tindall B."/>
            <person name="Faehrich R."/>
            <person name="Brambilla E."/>
            <person name="Klenk H.-P."/>
            <person name="Eisen J.A."/>
        </authorList>
    </citation>
    <scope>NUCLEOTIDE SEQUENCE [LARGE SCALE GENOMIC DNA]</scope>
    <source>
        <strain evidence="4">ATCC 29530 / DSM 19594 / LMG 11500 / NCIMB 11436 / LSU 4</strain>
    </source>
</reference>
<dbReference type="PROSITE" id="PS51257">
    <property type="entry name" value="PROKAR_LIPOPROTEIN"/>
    <property type="match status" value="1"/>
</dbReference>
<evidence type="ECO:0000256" key="1">
    <source>
        <dbReference type="ARBA" id="ARBA00022801"/>
    </source>
</evidence>
<dbReference type="AlphaFoldDB" id="A0A7U3ZMR4"/>
<reference evidence="3 4" key="2">
    <citation type="journal article" date="2012" name="Stand. Genomic Sci.">
        <title>Complete genome sequence of the aquatic bacterium Runella slithyformis type strain (LSU 4(T)).</title>
        <authorList>
            <person name="Copeland A."/>
            <person name="Zhang X."/>
            <person name="Misra M."/>
            <person name="Lapidus A."/>
            <person name="Nolan M."/>
            <person name="Lucas S."/>
            <person name="Deshpande S."/>
            <person name="Cheng J.F."/>
            <person name="Tapia R."/>
            <person name="Goodwin L.A."/>
            <person name="Pitluck S."/>
            <person name="Liolios K."/>
            <person name="Pagani I."/>
            <person name="Ivanova N."/>
            <person name="Mikhailova N."/>
            <person name="Pati A."/>
            <person name="Chen A."/>
            <person name="Palaniappan K."/>
            <person name="Land M."/>
            <person name="Hauser L."/>
            <person name="Pan C."/>
            <person name="Jeffries C.D."/>
            <person name="Detter J.C."/>
            <person name="Brambilla E.M."/>
            <person name="Rohde M."/>
            <person name="Djao O.D."/>
            <person name="Goker M."/>
            <person name="Sikorski J."/>
            <person name="Tindall B.J."/>
            <person name="Woyke T."/>
            <person name="Bristow J."/>
            <person name="Eisen J.A."/>
            <person name="Markowitz V."/>
            <person name="Hugenholtz P."/>
            <person name="Kyrpides N.C."/>
            <person name="Klenk H.P."/>
            <person name="Mavromatis K."/>
        </authorList>
    </citation>
    <scope>NUCLEOTIDE SEQUENCE [LARGE SCALE GENOMIC DNA]</scope>
    <source>
        <strain evidence="4">ATCC 29530 / DSM 19594 / LMG 11500 / NCIMB 11436 / LSU 4</strain>
    </source>
</reference>
<dbReference type="GO" id="GO:0016787">
    <property type="term" value="F:hydrolase activity"/>
    <property type="evidence" value="ECO:0007669"/>
    <property type="project" value="UniProtKB-KW"/>
</dbReference>
<dbReference type="PANTHER" id="PTHR46118">
    <property type="entry name" value="PROTEIN ABHD11"/>
    <property type="match status" value="1"/>
</dbReference>
<sequence length="254" mass="28620">MQLFFRQVGTGRPLIILHGLFGSCDNWLTISKVIADQGFSVYAVDQRNHGRSPHADTHSYPELADDLHEFIQQQGLEKPILMGHSMGGKTVMQYAMQYPDAFSHLVVVDIAPRSYRVHHAEILAGLKAIPLATLQSRSEADQLLRGYEPSASVRQFLLKNLYRNDDGTFAWRINLPVIDANIEIIGHDLVNQRTVSEPTLFMRGEKSGYVRDKDLPTIQHLFPNSTVDTIEGASHWVQAEQPQAFVQSLVTFLQ</sequence>
<evidence type="ECO:0000313" key="3">
    <source>
        <dbReference type="EMBL" id="AEI50071.1"/>
    </source>
</evidence>
<dbReference type="InterPro" id="IPR029058">
    <property type="entry name" value="AB_hydrolase_fold"/>
</dbReference>
<feature type="domain" description="AB hydrolase-1" evidence="2">
    <location>
        <begin position="13"/>
        <end position="241"/>
    </location>
</feature>
<dbReference type="Gene3D" id="3.40.50.1820">
    <property type="entry name" value="alpha/beta hydrolase"/>
    <property type="match status" value="1"/>
</dbReference>
<organism evidence="3 4">
    <name type="scientific">Runella slithyformis (strain ATCC 29530 / DSM 19594 / LMG 11500 / NCIMB 11436 / LSU 4)</name>
    <dbReference type="NCBI Taxonomy" id="761193"/>
    <lineage>
        <taxon>Bacteria</taxon>
        <taxon>Pseudomonadati</taxon>
        <taxon>Bacteroidota</taxon>
        <taxon>Cytophagia</taxon>
        <taxon>Cytophagales</taxon>
        <taxon>Spirosomataceae</taxon>
        <taxon>Runella</taxon>
    </lineage>
</organism>
<dbReference type="SUPFAM" id="SSF53474">
    <property type="entry name" value="alpha/beta-Hydrolases"/>
    <property type="match status" value="1"/>
</dbReference>
<keyword evidence="4" id="KW-1185">Reference proteome</keyword>
<name>A0A7U3ZMR4_RUNSL</name>
<gene>
    <name evidence="3" type="ordered locus">Runsl_3713</name>
</gene>
<dbReference type="PANTHER" id="PTHR46118:SF4">
    <property type="entry name" value="PROTEIN ABHD11"/>
    <property type="match status" value="1"/>
</dbReference>
<evidence type="ECO:0000313" key="4">
    <source>
        <dbReference type="Proteomes" id="UP000000493"/>
    </source>
</evidence>
<keyword evidence="1 3" id="KW-0378">Hydrolase</keyword>
<accession>A0A7U3ZMR4</accession>